<feature type="transmembrane region" description="Helical" evidence="3">
    <location>
        <begin position="320"/>
        <end position="342"/>
    </location>
</feature>
<dbReference type="SMART" id="SM00267">
    <property type="entry name" value="GGDEF"/>
    <property type="match status" value="1"/>
</dbReference>
<dbReference type="EC" id="2.7.7.65" evidence="1"/>
<evidence type="ECO:0000256" key="3">
    <source>
        <dbReference type="SAM" id="Phobius"/>
    </source>
</evidence>
<dbReference type="FunFam" id="3.30.70.270:FF:000001">
    <property type="entry name" value="Diguanylate cyclase domain protein"/>
    <property type="match status" value="1"/>
</dbReference>
<organism evidence="6 7">
    <name type="scientific">Ralstonia chuxiongensis</name>
    <dbReference type="NCBI Taxonomy" id="2957504"/>
    <lineage>
        <taxon>Bacteria</taxon>
        <taxon>Pseudomonadati</taxon>
        <taxon>Pseudomonadota</taxon>
        <taxon>Betaproteobacteria</taxon>
        <taxon>Burkholderiales</taxon>
        <taxon>Burkholderiaceae</taxon>
        <taxon>Ralstonia</taxon>
    </lineage>
</organism>
<feature type="transmembrane region" description="Helical" evidence="3">
    <location>
        <begin position="12"/>
        <end position="35"/>
    </location>
</feature>
<dbReference type="GO" id="GO:0052621">
    <property type="term" value="F:diguanylate cyclase activity"/>
    <property type="evidence" value="ECO:0007669"/>
    <property type="project" value="UniProtKB-EC"/>
</dbReference>
<dbReference type="Gene3D" id="6.10.340.10">
    <property type="match status" value="1"/>
</dbReference>
<dbReference type="InterPro" id="IPR029787">
    <property type="entry name" value="Nucleotide_cyclase"/>
</dbReference>
<dbReference type="PANTHER" id="PTHR45138:SF9">
    <property type="entry name" value="DIGUANYLATE CYCLASE DGCM-RELATED"/>
    <property type="match status" value="1"/>
</dbReference>
<feature type="domain" description="HAMP" evidence="4">
    <location>
        <begin position="346"/>
        <end position="399"/>
    </location>
</feature>
<dbReference type="NCBIfam" id="TIGR00254">
    <property type="entry name" value="GGDEF"/>
    <property type="match status" value="1"/>
</dbReference>
<dbReference type="PANTHER" id="PTHR45138">
    <property type="entry name" value="REGULATORY COMPONENTS OF SENSORY TRANSDUCTION SYSTEM"/>
    <property type="match status" value="1"/>
</dbReference>
<dbReference type="InterPro" id="IPR043128">
    <property type="entry name" value="Rev_trsase/Diguanyl_cyclase"/>
</dbReference>
<dbReference type="GO" id="GO:0007165">
    <property type="term" value="P:signal transduction"/>
    <property type="evidence" value="ECO:0007669"/>
    <property type="project" value="InterPro"/>
</dbReference>
<dbReference type="GO" id="GO:0016020">
    <property type="term" value="C:membrane"/>
    <property type="evidence" value="ECO:0007669"/>
    <property type="project" value="InterPro"/>
</dbReference>
<gene>
    <name evidence="6" type="ORF">NKG59_08985</name>
</gene>
<dbReference type="AlphaFoldDB" id="A0AA41WTD6"/>
<keyword evidence="7" id="KW-1185">Reference proteome</keyword>
<dbReference type="CDD" id="cd01949">
    <property type="entry name" value="GGDEF"/>
    <property type="match status" value="1"/>
</dbReference>
<evidence type="ECO:0000259" key="5">
    <source>
        <dbReference type="PROSITE" id="PS50887"/>
    </source>
</evidence>
<dbReference type="PROSITE" id="PS50887">
    <property type="entry name" value="GGDEF"/>
    <property type="match status" value="1"/>
</dbReference>
<dbReference type="Proteomes" id="UP001162793">
    <property type="component" value="Unassembled WGS sequence"/>
</dbReference>
<dbReference type="Pfam" id="PF00990">
    <property type="entry name" value="GGDEF"/>
    <property type="match status" value="1"/>
</dbReference>
<keyword evidence="3" id="KW-0812">Transmembrane</keyword>
<dbReference type="Gene3D" id="3.30.70.270">
    <property type="match status" value="1"/>
</dbReference>
<evidence type="ECO:0000256" key="1">
    <source>
        <dbReference type="ARBA" id="ARBA00012528"/>
    </source>
</evidence>
<evidence type="ECO:0000313" key="7">
    <source>
        <dbReference type="Proteomes" id="UP001162793"/>
    </source>
</evidence>
<sequence length="591" mass="64188">MSSETSMDRRFSASVAIVLVPVLSLSCWLLGYAWLAYGRADNAARSVQALRITLLAMEKVSAERGPTNGVLGEDLPVPAERIAALQRMRAASDEHIAQLLDALGPEHCPGCEADIKAAGRAQTHLAAARANIDRLTALPLRSRSSSDLADGVNRMIAVIPEFLPIVNARTANITRGDPDVLNCLTLARLSADLREYAGQLGSRFTGALAMHRMLTFEEQLAIERTQGRIDQLRSMIETRVGAHSALNQHALATLGAQYFGDGLRYVAAVRAKASQPGGVDITPAAFAERYVPTMRAITDFRDIVLGLAVDDIREHRRAMLLVLIGSAGAVVSVLGALAWMTISFRRNVVGPFVNATRLIDGIARGNLSVHIPTGFARREIRAMFEAIRVLRINSIERRRLELERAHLMRELARMAETDPLTHLLNRRAFEDRASAMCKSPQPKARLVALIMFDIDHFKRINDTYGHAVGDEALRTVASLCRAEGPSADMVARIGGEEFAVMVWADSLAQARAVADHLRHRIAEVTVPTGTDLPCRMTASFGVAAAPAADGPELEPLLRRADHLLYAAKLAGRNCVMTDRPPASPDVALAAD</sequence>
<accession>A0AA41WTD6</accession>
<feature type="domain" description="GGDEF" evidence="5">
    <location>
        <begin position="445"/>
        <end position="580"/>
    </location>
</feature>
<dbReference type="InterPro" id="IPR050469">
    <property type="entry name" value="Diguanylate_Cyclase"/>
</dbReference>
<comment type="catalytic activity">
    <reaction evidence="2">
        <text>2 GTP = 3',3'-c-di-GMP + 2 diphosphate</text>
        <dbReference type="Rhea" id="RHEA:24898"/>
        <dbReference type="ChEBI" id="CHEBI:33019"/>
        <dbReference type="ChEBI" id="CHEBI:37565"/>
        <dbReference type="ChEBI" id="CHEBI:58805"/>
        <dbReference type="EC" id="2.7.7.65"/>
    </reaction>
</comment>
<keyword evidence="3" id="KW-1133">Transmembrane helix</keyword>
<protein>
    <recommendedName>
        <fullName evidence="1">diguanylate cyclase</fullName>
        <ecNumber evidence="1">2.7.7.65</ecNumber>
    </recommendedName>
</protein>
<name>A0AA41WTD6_9RALS</name>
<evidence type="ECO:0000259" key="4">
    <source>
        <dbReference type="PROSITE" id="PS50885"/>
    </source>
</evidence>
<dbReference type="SUPFAM" id="SSF55073">
    <property type="entry name" value="Nucleotide cyclase"/>
    <property type="match status" value="1"/>
</dbReference>
<dbReference type="InterPro" id="IPR003660">
    <property type="entry name" value="HAMP_dom"/>
</dbReference>
<proteinExistence type="predicted"/>
<evidence type="ECO:0000313" key="6">
    <source>
        <dbReference type="EMBL" id="MCP1172493.1"/>
    </source>
</evidence>
<reference evidence="7" key="1">
    <citation type="journal article" date="2023" name="Front. Microbiol.">
        <title>Ralstonia chuxiongensis sp. nov., Ralstonia mojiangensis sp. nov., and Ralstonia soli sp. nov., isolated from tobacco fields, are three novel species in the family Burkholderiaceae.</title>
        <authorList>
            <person name="Lu C.H."/>
            <person name="Zhang Y.Y."/>
            <person name="Jiang N."/>
            <person name="Chen W."/>
            <person name="Shao X."/>
            <person name="Zhao Z.M."/>
            <person name="Lu W.L."/>
            <person name="Hu X."/>
            <person name="Xi Y.X."/>
            <person name="Zou S.Y."/>
            <person name="Wei Q.J."/>
            <person name="Lin Z.L."/>
            <person name="Gong L."/>
            <person name="Gai X.T."/>
            <person name="Zhang L.Q."/>
            <person name="Li J.Y."/>
            <person name="Jin Y."/>
            <person name="Xia Z.Y."/>
        </authorList>
    </citation>
    <scope>NUCLEOTIDE SEQUENCE [LARGE SCALE GENOMIC DNA]</scope>
    <source>
        <strain evidence="7">21YRMH01-3</strain>
    </source>
</reference>
<comment type="caution">
    <text evidence="6">The sequence shown here is derived from an EMBL/GenBank/DDBJ whole genome shotgun (WGS) entry which is preliminary data.</text>
</comment>
<evidence type="ECO:0000256" key="2">
    <source>
        <dbReference type="ARBA" id="ARBA00034247"/>
    </source>
</evidence>
<dbReference type="EMBL" id="JAMYWC010000002">
    <property type="protein sequence ID" value="MCP1172493.1"/>
    <property type="molecule type" value="Genomic_DNA"/>
</dbReference>
<dbReference type="InterPro" id="IPR000160">
    <property type="entry name" value="GGDEF_dom"/>
</dbReference>
<keyword evidence="3" id="KW-0472">Membrane</keyword>
<dbReference type="PROSITE" id="PS50885">
    <property type="entry name" value="HAMP"/>
    <property type="match status" value="1"/>
</dbReference>